<evidence type="ECO:0000313" key="3">
    <source>
        <dbReference type="EMBL" id="MDT0418341.1"/>
    </source>
</evidence>
<accession>A0ABD5EA88</accession>
<name>A0ABD5EA88_9ACTN</name>
<gene>
    <name evidence="3" type="ORF">RM574_22905</name>
</gene>
<sequence length="278" mass="29554">MRRLAGPVPLRLSVLSSVLLLLFGGSSPAFGADGPSWSARGVATFAGGAFDACSAPPLATMRAWGASPYRAVGVYVGGRARACPQPELNAGWLRGVRGLGWSVLPLYVGSQAPCVQAANKKKYRLGEDPMGTGTEEGRDAVRAARELGIAARSPLYLDVEAYDERRAECAAAVLSFVRAWDRAVTAEGYVPGFYSSADSGVAQLERERRAGTADLPEVMWFAHWTGSASLDAPEVLAPQAWTPQRRIHQYEGNVTETYGGQALSIDRNQVDAPVATLG</sequence>
<evidence type="ECO:0000256" key="1">
    <source>
        <dbReference type="SAM" id="SignalP"/>
    </source>
</evidence>
<proteinExistence type="predicted"/>
<feature type="chain" id="PRO_5044798808" evidence="1">
    <location>
        <begin position="32"/>
        <end position="278"/>
    </location>
</feature>
<protein>
    <submittedName>
        <fullName evidence="3">DUF1906 domain-containing protein</fullName>
    </submittedName>
</protein>
<dbReference type="Pfam" id="PF08924">
    <property type="entry name" value="Rv2525c_GlyHyd-like"/>
    <property type="match status" value="1"/>
</dbReference>
<evidence type="ECO:0000259" key="2">
    <source>
        <dbReference type="Pfam" id="PF08924"/>
    </source>
</evidence>
<dbReference type="SUPFAM" id="SSF51445">
    <property type="entry name" value="(Trans)glycosidases"/>
    <property type="match status" value="1"/>
</dbReference>
<feature type="signal peptide" evidence="1">
    <location>
        <begin position="1"/>
        <end position="31"/>
    </location>
</feature>
<dbReference type="EMBL" id="JAVRER010000043">
    <property type="protein sequence ID" value="MDT0418341.1"/>
    <property type="molecule type" value="Genomic_DNA"/>
</dbReference>
<dbReference type="RefSeq" id="WP_093852908.1">
    <property type="nucleotide sequence ID" value="NZ_JAVRER010000043.1"/>
</dbReference>
<dbReference type="Proteomes" id="UP001183607">
    <property type="component" value="Unassembled WGS sequence"/>
</dbReference>
<keyword evidence="1" id="KW-0732">Signal</keyword>
<evidence type="ECO:0000313" key="4">
    <source>
        <dbReference type="Proteomes" id="UP001183607"/>
    </source>
</evidence>
<dbReference type="Gene3D" id="3.20.20.80">
    <property type="entry name" value="Glycosidases"/>
    <property type="match status" value="1"/>
</dbReference>
<comment type="caution">
    <text evidence="3">The sequence shown here is derived from an EMBL/GenBank/DDBJ whole genome shotgun (WGS) entry which is preliminary data.</text>
</comment>
<organism evidence="3 4">
    <name type="scientific">Streptomyces evansiae</name>
    <dbReference type="NCBI Taxonomy" id="3075535"/>
    <lineage>
        <taxon>Bacteria</taxon>
        <taxon>Bacillati</taxon>
        <taxon>Actinomycetota</taxon>
        <taxon>Actinomycetes</taxon>
        <taxon>Kitasatosporales</taxon>
        <taxon>Streptomycetaceae</taxon>
        <taxon>Streptomyces</taxon>
    </lineage>
</organism>
<dbReference type="InterPro" id="IPR017853">
    <property type="entry name" value="GH"/>
</dbReference>
<dbReference type="CDD" id="cd06418">
    <property type="entry name" value="GH25_BacA-like"/>
    <property type="match status" value="1"/>
</dbReference>
<reference evidence="4" key="1">
    <citation type="submission" date="2023-07" db="EMBL/GenBank/DDBJ databases">
        <title>30 novel species of actinomycetes from the DSMZ collection.</title>
        <authorList>
            <person name="Nouioui I."/>
        </authorList>
    </citation>
    <scope>NUCLEOTIDE SEQUENCE [LARGE SCALE GENOMIC DNA]</scope>
    <source>
        <strain evidence="4">DSM 41982</strain>
    </source>
</reference>
<feature type="domain" description="Rv2525c-like glycoside hydrolase-like" evidence="2">
    <location>
        <begin position="63"/>
        <end position="270"/>
    </location>
</feature>
<dbReference type="AlphaFoldDB" id="A0ABD5EA88"/>
<dbReference type="InterPro" id="IPR015020">
    <property type="entry name" value="Rv2525c-like_Glyco_Hydro-like"/>
</dbReference>